<dbReference type="AlphaFoldDB" id="A0A2M8WSK2"/>
<feature type="domain" description="HTH deoR-type" evidence="4">
    <location>
        <begin position="3"/>
        <end position="58"/>
    </location>
</feature>
<proteinExistence type="predicted"/>
<evidence type="ECO:0000256" key="2">
    <source>
        <dbReference type="ARBA" id="ARBA00023125"/>
    </source>
</evidence>
<dbReference type="InterPro" id="IPR014036">
    <property type="entry name" value="DeoR-like_C"/>
</dbReference>
<dbReference type="InterPro" id="IPR001034">
    <property type="entry name" value="DeoR_HTH"/>
</dbReference>
<dbReference type="Gene3D" id="1.10.10.10">
    <property type="entry name" value="Winged helix-like DNA-binding domain superfamily/Winged helix DNA-binding domain"/>
    <property type="match status" value="1"/>
</dbReference>
<dbReference type="Proteomes" id="UP000231586">
    <property type="component" value="Unassembled WGS sequence"/>
</dbReference>
<evidence type="ECO:0000313" key="5">
    <source>
        <dbReference type="EMBL" id="PJI93921.1"/>
    </source>
</evidence>
<dbReference type="PROSITE" id="PS00894">
    <property type="entry name" value="HTH_DEOR_1"/>
    <property type="match status" value="1"/>
</dbReference>
<keyword evidence="6" id="KW-1185">Reference proteome</keyword>
<evidence type="ECO:0000256" key="3">
    <source>
        <dbReference type="ARBA" id="ARBA00023163"/>
    </source>
</evidence>
<dbReference type="PRINTS" id="PR00037">
    <property type="entry name" value="HTHLACR"/>
</dbReference>
<dbReference type="InterPro" id="IPR018356">
    <property type="entry name" value="Tscrpt_reg_HTH_DeoR_CS"/>
</dbReference>
<comment type="caution">
    <text evidence="5">The sequence shown here is derived from an EMBL/GenBank/DDBJ whole genome shotgun (WGS) entry which is preliminary data.</text>
</comment>
<evidence type="ECO:0000256" key="1">
    <source>
        <dbReference type="ARBA" id="ARBA00023015"/>
    </source>
</evidence>
<dbReference type="Pfam" id="PF00455">
    <property type="entry name" value="DeoRC"/>
    <property type="match status" value="1"/>
</dbReference>
<evidence type="ECO:0000259" key="4">
    <source>
        <dbReference type="PROSITE" id="PS51000"/>
    </source>
</evidence>
<dbReference type="PANTHER" id="PTHR30363">
    <property type="entry name" value="HTH-TYPE TRANSCRIPTIONAL REGULATOR SRLR-RELATED"/>
    <property type="match status" value="1"/>
</dbReference>
<protein>
    <submittedName>
        <fullName evidence="5">DeoR family transcriptional regulator</fullName>
    </submittedName>
</protein>
<dbReference type="EMBL" id="PGTZ01000007">
    <property type="protein sequence ID" value="PJI93921.1"/>
    <property type="molecule type" value="Genomic_DNA"/>
</dbReference>
<keyword evidence="2" id="KW-0238">DNA-binding</keyword>
<accession>A0A2M8WSK2</accession>
<dbReference type="PROSITE" id="PS51000">
    <property type="entry name" value="HTH_DEOR_2"/>
    <property type="match status" value="1"/>
</dbReference>
<dbReference type="RefSeq" id="WP_100349538.1">
    <property type="nucleotide sequence ID" value="NZ_PGTZ01000007.1"/>
</dbReference>
<dbReference type="InterPro" id="IPR036390">
    <property type="entry name" value="WH_DNA-bd_sf"/>
</dbReference>
<dbReference type="SUPFAM" id="SSF100950">
    <property type="entry name" value="NagB/RpiA/CoA transferase-like"/>
    <property type="match status" value="1"/>
</dbReference>
<dbReference type="SMART" id="SM01134">
    <property type="entry name" value="DeoRC"/>
    <property type="match status" value="1"/>
</dbReference>
<gene>
    <name evidence="5" type="ORF">CLV34_1402</name>
</gene>
<name>A0A2M8WSK2_9MICO</name>
<dbReference type="Gene3D" id="3.40.50.1360">
    <property type="match status" value="1"/>
</dbReference>
<reference evidence="5 6" key="1">
    <citation type="submission" date="2017-11" db="EMBL/GenBank/DDBJ databases">
        <title>Genomic Encyclopedia of Archaeal and Bacterial Type Strains, Phase II (KMG-II): From Individual Species to Whole Genera.</title>
        <authorList>
            <person name="Goeker M."/>
        </authorList>
    </citation>
    <scope>NUCLEOTIDE SEQUENCE [LARGE SCALE GENOMIC DNA]</scope>
    <source>
        <strain evidence="5 6">DSM 22413</strain>
    </source>
</reference>
<dbReference type="OrthoDB" id="7688673at2"/>
<keyword evidence="1" id="KW-0805">Transcription regulation</keyword>
<dbReference type="InterPro" id="IPR037171">
    <property type="entry name" value="NagB/RpiA_transferase-like"/>
</dbReference>
<evidence type="ECO:0000313" key="6">
    <source>
        <dbReference type="Proteomes" id="UP000231586"/>
    </source>
</evidence>
<dbReference type="PANTHER" id="PTHR30363:SF44">
    <property type="entry name" value="AGA OPERON TRANSCRIPTIONAL REPRESSOR-RELATED"/>
    <property type="match status" value="1"/>
</dbReference>
<dbReference type="Pfam" id="PF08220">
    <property type="entry name" value="HTH_DeoR"/>
    <property type="match status" value="1"/>
</dbReference>
<organism evidence="5 6">
    <name type="scientific">Luteimicrobium subarcticum</name>
    <dbReference type="NCBI Taxonomy" id="620910"/>
    <lineage>
        <taxon>Bacteria</taxon>
        <taxon>Bacillati</taxon>
        <taxon>Actinomycetota</taxon>
        <taxon>Actinomycetes</taxon>
        <taxon>Micrococcales</taxon>
        <taxon>Luteimicrobium</taxon>
    </lineage>
</organism>
<dbReference type="InterPro" id="IPR036388">
    <property type="entry name" value="WH-like_DNA-bd_sf"/>
</dbReference>
<dbReference type="GO" id="GO:0003677">
    <property type="term" value="F:DNA binding"/>
    <property type="evidence" value="ECO:0007669"/>
    <property type="project" value="UniProtKB-KW"/>
</dbReference>
<dbReference type="SMART" id="SM00420">
    <property type="entry name" value="HTH_DEOR"/>
    <property type="match status" value="1"/>
</dbReference>
<dbReference type="InterPro" id="IPR050313">
    <property type="entry name" value="Carb_Metab_HTH_regulators"/>
</dbReference>
<sequence length="264" mass="27909">MHTIERRQAIVEQVRRRGVASLRELAAAVDASEVTVRRDVRALEQEGIVDRRRGGAAWPGGLTHEQTYQQKTRVAADEKSAIADVAVGLVEEGDAIVLGAGTTTREVARRLAGFSDLTVVTNSILVAQDLARSSVEVVVTGGSLRGSTFALVGSAAEASLQGVRVRLAFLSGNGLTAVRGLSTPNAQVASVDRAIVAAAQEVVVLADHTKLGVETMMQTVPSESIAHLITDDQADEDELEQLRRLGIEVHVAHLDGAPAADDEE</sequence>
<keyword evidence="3" id="KW-0804">Transcription</keyword>
<dbReference type="GO" id="GO:0003700">
    <property type="term" value="F:DNA-binding transcription factor activity"/>
    <property type="evidence" value="ECO:0007669"/>
    <property type="project" value="InterPro"/>
</dbReference>
<dbReference type="SUPFAM" id="SSF46785">
    <property type="entry name" value="Winged helix' DNA-binding domain"/>
    <property type="match status" value="1"/>
</dbReference>